<name>A0AAE0SJE8_9BIVA</name>
<evidence type="ECO:0000313" key="3">
    <source>
        <dbReference type="Proteomes" id="UP001195483"/>
    </source>
</evidence>
<organism evidence="2 3">
    <name type="scientific">Potamilus streckersoni</name>
    <dbReference type="NCBI Taxonomy" id="2493646"/>
    <lineage>
        <taxon>Eukaryota</taxon>
        <taxon>Metazoa</taxon>
        <taxon>Spiralia</taxon>
        <taxon>Lophotrochozoa</taxon>
        <taxon>Mollusca</taxon>
        <taxon>Bivalvia</taxon>
        <taxon>Autobranchia</taxon>
        <taxon>Heteroconchia</taxon>
        <taxon>Palaeoheterodonta</taxon>
        <taxon>Unionida</taxon>
        <taxon>Unionoidea</taxon>
        <taxon>Unionidae</taxon>
        <taxon>Ambleminae</taxon>
        <taxon>Lampsilini</taxon>
        <taxon>Potamilus</taxon>
    </lineage>
</organism>
<feature type="transmembrane region" description="Helical" evidence="1">
    <location>
        <begin position="115"/>
        <end position="136"/>
    </location>
</feature>
<reference evidence="2" key="2">
    <citation type="journal article" date="2021" name="Genome Biol. Evol.">
        <title>Developing a high-quality reference genome for a parasitic bivalve with doubly uniparental inheritance (Bivalvia: Unionida).</title>
        <authorList>
            <person name="Smith C.H."/>
        </authorList>
    </citation>
    <scope>NUCLEOTIDE SEQUENCE</scope>
    <source>
        <strain evidence="2">CHS0354</strain>
        <tissue evidence="2">Mantle</tissue>
    </source>
</reference>
<feature type="transmembrane region" description="Helical" evidence="1">
    <location>
        <begin position="252"/>
        <end position="274"/>
    </location>
</feature>
<sequence length="312" mass="35713">EHLNRLKSSCLKLMDTLNLNVLKEYIPSAVVTLLFLGLVPWGKSVWLKAELTITILFASVCIFIPGAFLKLQIWGELDTVHIHMYRCFGILLLGSCLNFLFTFKTPDPAVTATYLWTRVIVLSSYVMNRCFTYCYFSKSLPMWNDQSLYFGIYGDCLWLLGNLIYALKSTDWGGQTEKSSMTTLLLRLDFLAVLTFGILWYCLPNWLLLFQTNLKKLNYVHLSITRGLGALLIGQGIVSGRAVNFSREQDKLMIFISRILQNSLILTAQIYTQFTSHDWSVWHACFGMIGTSLWSLIAALAIYFNKKRSKQE</sequence>
<feature type="transmembrane region" description="Helical" evidence="1">
    <location>
        <begin position="148"/>
        <end position="167"/>
    </location>
</feature>
<keyword evidence="3" id="KW-1185">Reference proteome</keyword>
<protein>
    <submittedName>
        <fullName evidence="2">Uncharacterized protein</fullName>
    </submittedName>
</protein>
<feature type="transmembrane region" description="Helical" evidence="1">
    <location>
        <begin position="25"/>
        <end position="41"/>
    </location>
</feature>
<keyword evidence="1" id="KW-0472">Membrane</keyword>
<reference evidence="2" key="3">
    <citation type="submission" date="2023-05" db="EMBL/GenBank/DDBJ databases">
        <authorList>
            <person name="Smith C.H."/>
        </authorList>
    </citation>
    <scope>NUCLEOTIDE SEQUENCE</scope>
    <source>
        <strain evidence="2">CHS0354</strain>
        <tissue evidence="2">Mantle</tissue>
    </source>
</reference>
<reference evidence="2" key="1">
    <citation type="journal article" date="2021" name="Genome Biol. Evol.">
        <title>A High-Quality Reference Genome for a Parasitic Bivalve with Doubly Uniparental Inheritance (Bivalvia: Unionida).</title>
        <authorList>
            <person name="Smith C.H."/>
        </authorList>
    </citation>
    <scope>NUCLEOTIDE SEQUENCE</scope>
    <source>
        <strain evidence="2">CHS0354</strain>
    </source>
</reference>
<keyword evidence="1" id="KW-0812">Transmembrane</keyword>
<feature type="transmembrane region" description="Helical" evidence="1">
    <location>
        <begin position="83"/>
        <end position="103"/>
    </location>
</feature>
<feature type="transmembrane region" description="Helical" evidence="1">
    <location>
        <begin position="188"/>
        <end position="207"/>
    </location>
</feature>
<evidence type="ECO:0000256" key="1">
    <source>
        <dbReference type="SAM" id="Phobius"/>
    </source>
</evidence>
<dbReference type="Proteomes" id="UP001195483">
    <property type="component" value="Unassembled WGS sequence"/>
</dbReference>
<gene>
    <name evidence="2" type="ORF">CHS0354_009240</name>
</gene>
<accession>A0AAE0SJE8</accession>
<evidence type="ECO:0000313" key="2">
    <source>
        <dbReference type="EMBL" id="KAK3592796.1"/>
    </source>
</evidence>
<proteinExistence type="predicted"/>
<keyword evidence="1" id="KW-1133">Transmembrane helix</keyword>
<comment type="caution">
    <text evidence="2">The sequence shown here is derived from an EMBL/GenBank/DDBJ whole genome shotgun (WGS) entry which is preliminary data.</text>
</comment>
<feature type="transmembrane region" description="Helical" evidence="1">
    <location>
        <begin position="53"/>
        <end position="71"/>
    </location>
</feature>
<dbReference type="AlphaFoldDB" id="A0AAE0SJE8"/>
<dbReference type="EMBL" id="JAEAOA010000598">
    <property type="protein sequence ID" value="KAK3592796.1"/>
    <property type="molecule type" value="Genomic_DNA"/>
</dbReference>
<feature type="non-terminal residue" evidence="2">
    <location>
        <position position="1"/>
    </location>
</feature>
<feature type="transmembrane region" description="Helical" evidence="1">
    <location>
        <begin position="280"/>
        <end position="304"/>
    </location>
</feature>